<feature type="non-terminal residue" evidence="1">
    <location>
        <position position="1"/>
    </location>
</feature>
<gene>
    <name evidence="1" type="primary">ORF20609</name>
</gene>
<feature type="non-terminal residue" evidence="1">
    <location>
        <position position="77"/>
    </location>
</feature>
<sequence length="77" mass="9142">LSYKKALSCMSCRESKVQDWKTYSVHQTSTNNLRLFLKQLNQFAIFHDFYCQCEKYSCCDANATIDFSFQCEVFRDN</sequence>
<protein>
    <submittedName>
        <fullName evidence="1">Uncharacterized protein</fullName>
    </submittedName>
</protein>
<dbReference type="EMBL" id="HACG01006662">
    <property type="protein sequence ID" value="CEK53527.1"/>
    <property type="molecule type" value="Transcribed_RNA"/>
</dbReference>
<dbReference type="AlphaFoldDB" id="A0A0B6YB30"/>
<organism evidence="1">
    <name type="scientific">Arion vulgaris</name>
    <dbReference type="NCBI Taxonomy" id="1028688"/>
    <lineage>
        <taxon>Eukaryota</taxon>
        <taxon>Metazoa</taxon>
        <taxon>Spiralia</taxon>
        <taxon>Lophotrochozoa</taxon>
        <taxon>Mollusca</taxon>
        <taxon>Gastropoda</taxon>
        <taxon>Heterobranchia</taxon>
        <taxon>Euthyneura</taxon>
        <taxon>Panpulmonata</taxon>
        <taxon>Eupulmonata</taxon>
        <taxon>Stylommatophora</taxon>
        <taxon>Helicina</taxon>
        <taxon>Arionoidea</taxon>
        <taxon>Arionidae</taxon>
        <taxon>Arion</taxon>
    </lineage>
</organism>
<name>A0A0B6YB30_9EUPU</name>
<reference evidence="1" key="1">
    <citation type="submission" date="2014-12" db="EMBL/GenBank/DDBJ databases">
        <title>Insight into the proteome of Arion vulgaris.</title>
        <authorList>
            <person name="Aradska J."/>
            <person name="Bulat T."/>
            <person name="Smidak R."/>
            <person name="Sarate P."/>
            <person name="Gangsoo J."/>
            <person name="Sialana F."/>
            <person name="Bilban M."/>
            <person name="Lubec G."/>
        </authorList>
    </citation>
    <scope>NUCLEOTIDE SEQUENCE</scope>
    <source>
        <tissue evidence="1">Skin</tissue>
    </source>
</reference>
<proteinExistence type="predicted"/>
<accession>A0A0B6YB30</accession>
<evidence type="ECO:0000313" key="1">
    <source>
        <dbReference type="EMBL" id="CEK53527.1"/>
    </source>
</evidence>